<dbReference type="EMBL" id="CM045880">
    <property type="protein sequence ID" value="KAI7937919.1"/>
    <property type="molecule type" value="Genomic_DNA"/>
</dbReference>
<sequence>MRPRVDLPLLSTGRGRLLSVKPGCRVRASWLLTNPHHIQTSYKSHRLPLNTRATEVRSIVSDSQLLCQDQHWRNPERHSKDDWNSDPTPISGLFYPVQKLSSKSSAAQFHCFSSFNQYIEL</sequence>
<evidence type="ECO:0000313" key="2">
    <source>
        <dbReference type="Proteomes" id="UP001060170"/>
    </source>
</evidence>
<name>A0ACC0DSB4_9BASI</name>
<comment type="caution">
    <text evidence="1">The sequence shown here is derived from an EMBL/GenBank/DDBJ whole genome shotgun (WGS) entry which is preliminary data.</text>
</comment>
<evidence type="ECO:0000313" key="1">
    <source>
        <dbReference type="EMBL" id="KAI7937919.1"/>
    </source>
</evidence>
<reference evidence="2" key="2">
    <citation type="journal article" date="2018" name="Mol. Plant Microbe Interact.">
        <title>Genome sequence resources for the wheat stripe rust pathogen (Puccinia striiformis f. sp. tritici) and the barley stripe rust pathogen (Puccinia striiformis f. sp. hordei).</title>
        <authorList>
            <person name="Xia C."/>
            <person name="Wang M."/>
            <person name="Yin C."/>
            <person name="Cornejo O.E."/>
            <person name="Hulbert S.H."/>
            <person name="Chen X."/>
        </authorList>
    </citation>
    <scope>NUCLEOTIDE SEQUENCE [LARGE SCALE GENOMIC DNA]</scope>
    <source>
        <strain evidence="2">93-210</strain>
    </source>
</reference>
<reference evidence="2" key="1">
    <citation type="journal article" date="2018" name="BMC Genomics">
        <title>Genomic insights into host adaptation between the wheat stripe rust pathogen (Puccinia striiformis f. sp. tritici) and the barley stripe rust pathogen (Puccinia striiformis f. sp. hordei).</title>
        <authorList>
            <person name="Xia C."/>
            <person name="Wang M."/>
            <person name="Yin C."/>
            <person name="Cornejo O.E."/>
            <person name="Hulbert S.H."/>
            <person name="Chen X."/>
        </authorList>
    </citation>
    <scope>NUCLEOTIDE SEQUENCE [LARGE SCALE GENOMIC DNA]</scope>
    <source>
        <strain evidence="2">93-210</strain>
    </source>
</reference>
<reference evidence="1 2" key="3">
    <citation type="journal article" date="2022" name="Microbiol. Spectr.">
        <title>Folding features and dynamics of 3D genome architecture in plant fungal pathogens.</title>
        <authorList>
            <person name="Xia C."/>
        </authorList>
    </citation>
    <scope>NUCLEOTIDE SEQUENCE [LARGE SCALE GENOMIC DNA]</scope>
    <source>
        <strain evidence="1 2">93-210</strain>
    </source>
</reference>
<keyword evidence="2" id="KW-1185">Reference proteome</keyword>
<proteinExistence type="predicted"/>
<accession>A0ACC0DSB4</accession>
<protein>
    <submittedName>
        <fullName evidence="1">Uncharacterized protein</fullName>
    </submittedName>
</protein>
<organism evidence="1 2">
    <name type="scientific">Puccinia striiformis f. sp. tritici</name>
    <dbReference type="NCBI Taxonomy" id="168172"/>
    <lineage>
        <taxon>Eukaryota</taxon>
        <taxon>Fungi</taxon>
        <taxon>Dikarya</taxon>
        <taxon>Basidiomycota</taxon>
        <taxon>Pucciniomycotina</taxon>
        <taxon>Pucciniomycetes</taxon>
        <taxon>Pucciniales</taxon>
        <taxon>Pucciniaceae</taxon>
        <taxon>Puccinia</taxon>
    </lineage>
</organism>
<dbReference type="Proteomes" id="UP001060170">
    <property type="component" value="Chromosome 16"/>
</dbReference>
<gene>
    <name evidence="1" type="ORF">MJO28_014839</name>
</gene>